<name>A0A154PHY7_DUFNO</name>
<evidence type="ECO:0000313" key="2">
    <source>
        <dbReference type="Proteomes" id="UP000076502"/>
    </source>
</evidence>
<accession>A0A154PHY7</accession>
<gene>
    <name evidence="1" type="ORF">WN55_03032</name>
</gene>
<organism evidence="1 2">
    <name type="scientific">Dufourea novaeangliae</name>
    <name type="common">Sweat bee</name>
    <dbReference type="NCBI Taxonomy" id="178035"/>
    <lineage>
        <taxon>Eukaryota</taxon>
        <taxon>Metazoa</taxon>
        <taxon>Ecdysozoa</taxon>
        <taxon>Arthropoda</taxon>
        <taxon>Hexapoda</taxon>
        <taxon>Insecta</taxon>
        <taxon>Pterygota</taxon>
        <taxon>Neoptera</taxon>
        <taxon>Endopterygota</taxon>
        <taxon>Hymenoptera</taxon>
        <taxon>Apocrita</taxon>
        <taxon>Aculeata</taxon>
        <taxon>Apoidea</taxon>
        <taxon>Anthophila</taxon>
        <taxon>Halictidae</taxon>
        <taxon>Rophitinae</taxon>
        <taxon>Dufourea</taxon>
    </lineage>
</organism>
<reference evidence="1 2" key="1">
    <citation type="submission" date="2015-07" db="EMBL/GenBank/DDBJ databases">
        <title>The genome of Dufourea novaeangliae.</title>
        <authorList>
            <person name="Pan H."/>
            <person name="Kapheim K."/>
        </authorList>
    </citation>
    <scope>NUCLEOTIDE SEQUENCE [LARGE SCALE GENOMIC DNA]</scope>
    <source>
        <strain evidence="1">0120121106</strain>
        <tissue evidence="1">Whole body</tissue>
    </source>
</reference>
<proteinExistence type="predicted"/>
<keyword evidence="2" id="KW-1185">Reference proteome</keyword>
<dbReference type="EMBL" id="KQ434916">
    <property type="protein sequence ID" value="KZC11443.1"/>
    <property type="molecule type" value="Genomic_DNA"/>
</dbReference>
<sequence length="81" mass="10054">MVRKAMAVMGKVWRIGKRYFKNDFQTRMVIYRSLVESILMYNVEVRGWKEQEKMENIKIKYVKWTWELDRWTPTYIVNKQS</sequence>
<dbReference type="Proteomes" id="UP000076502">
    <property type="component" value="Unassembled WGS sequence"/>
</dbReference>
<protein>
    <submittedName>
        <fullName evidence="1">Uncharacterized protein</fullName>
    </submittedName>
</protein>
<evidence type="ECO:0000313" key="1">
    <source>
        <dbReference type="EMBL" id="KZC11443.1"/>
    </source>
</evidence>
<dbReference type="AlphaFoldDB" id="A0A154PHY7"/>